<dbReference type="EMBL" id="GGEC01063898">
    <property type="protein sequence ID" value="MBX44382.1"/>
    <property type="molecule type" value="Transcribed_RNA"/>
</dbReference>
<dbReference type="AlphaFoldDB" id="A0A2P2NPE5"/>
<organism evidence="1">
    <name type="scientific">Rhizophora mucronata</name>
    <name type="common">Asiatic mangrove</name>
    <dbReference type="NCBI Taxonomy" id="61149"/>
    <lineage>
        <taxon>Eukaryota</taxon>
        <taxon>Viridiplantae</taxon>
        <taxon>Streptophyta</taxon>
        <taxon>Embryophyta</taxon>
        <taxon>Tracheophyta</taxon>
        <taxon>Spermatophyta</taxon>
        <taxon>Magnoliopsida</taxon>
        <taxon>eudicotyledons</taxon>
        <taxon>Gunneridae</taxon>
        <taxon>Pentapetalae</taxon>
        <taxon>rosids</taxon>
        <taxon>fabids</taxon>
        <taxon>Malpighiales</taxon>
        <taxon>Rhizophoraceae</taxon>
        <taxon>Rhizophora</taxon>
    </lineage>
</organism>
<evidence type="ECO:0000313" key="1">
    <source>
        <dbReference type="EMBL" id="MBX44382.1"/>
    </source>
</evidence>
<proteinExistence type="predicted"/>
<accession>A0A2P2NPE5</accession>
<protein>
    <submittedName>
        <fullName evidence="1">Uncharacterized protein</fullName>
    </submittedName>
</protein>
<sequence length="24" mass="3101">MPMLRLHQHWRISLFQLLQHWDLT</sequence>
<name>A0A2P2NPE5_RHIMU</name>
<reference evidence="1" key="1">
    <citation type="submission" date="2018-02" db="EMBL/GenBank/DDBJ databases">
        <title>Rhizophora mucronata_Transcriptome.</title>
        <authorList>
            <person name="Meera S.P."/>
            <person name="Sreeshan A."/>
            <person name="Augustine A."/>
        </authorList>
    </citation>
    <scope>NUCLEOTIDE SEQUENCE</scope>
    <source>
        <tissue evidence="1">Leaf</tissue>
    </source>
</reference>